<dbReference type="InterPro" id="IPR046252">
    <property type="entry name" value="DUF6285"/>
</dbReference>
<comment type="caution">
    <text evidence="2">The sequence shown here is derived from an EMBL/GenBank/DDBJ whole genome shotgun (WGS) entry which is preliminary data.</text>
</comment>
<name>A0A501XKE6_9SPHN</name>
<gene>
    <name evidence="2" type="ORF">FJQ54_09710</name>
</gene>
<dbReference type="EMBL" id="VFSU01000024">
    <property type="protein sequence ID" value="TPE61158.1"/>
    <property type="molecule type" value="Genomic_DNA"/>
</dbReference>
<dbReference type="AlphaFoldDB" id="A0A501XKE6"/>
<dbReference type="RefSeq" id="WP_140928216.1">
    <property type="nucleotide sequence ID" value="NZ_VFSU01000024.1"/>
</dbReference>
<proteinExistence type="predicted"/>
<dbReference type="Proteomes" id="UP000319897">
    <property type="component" value="Unassembled WGS sequence"/>
</dbReference>
<keyword evidence="3" id="KW-1185">Reference proteome</keyword>
<evidence type="ECO:0000313" key="3">
    <source>
        <dbReference type="Proteomes" id="UP000319897"/>
    </source>
</evidence>
<reference evidence="2 3" key="1">
    <citation type="submission" date="2019-06" db="EMBL/GenBank/DDBJ databases">
        <authorList>
            <person name="Lee I."/>
            <person name="Jang G.I."/>
            <person name="Hwang C.Y."/>
        </authorList>
    </citation>
    <scope>NUCLEOTIDE SEQUENCE [LARGE SCALE GENOMIC DNA]</scope>
    <source>
        <strain evidence="2 3">PAMC 28131</strain>
    </source>
</reference>
<feature type="domain" description="DUF6285" evidence="1">
    <location>
        <begin position="23"/>
        <end position="102"/>
    </location>
</feature>
<accession>A0A501XKE6</accession>
<dbReference type="Pfam" id="PF19802">
    <property type="entry name" value="DUF6285"/>
    <property type="match status" value="1"/>
</dbReference>
<sequence>MSHPSAIQLIEAVQIFLKEAEAELDGRLGFHARVAGNALAIVARELAQQPDAAEAAALAPLGGASALCEALRAGQLSPDDPAVLGPVRAAVLARLAVDNPRYATFARLRDRG</sequence>
<evidence type="ECO:0000313" key="2">
    <source>
        <dbReference type="EMBL" id="TPE61158.1"/>
    </source>
</evidence>
<organism evidence="2 3">
    <name type="scientific">Sandaracinobacter neustonicus</name>
    <dbReference type="NCBI Taxonomy" id="1715348"/>
    <lineage>
        <taxon>Bacteria</taxon>
        <taxon>Pseudomonadati</taxon>
        <taxon>Pseudomonadota</taxon>
        <taxon>Alphaproteobacteria</taxon>
        <taxon>Sphingomonadales</taxon>
        <taxon>Sphingosinicellaceae</taxon>
        <taxon>Sandaracinobacter</taxon>
    </lineage>
</organism>
<dbReference type="OrthoDB" id="8854461at2"/>
<evidence type="ECO:0000259" key="1">
    <source>
        <dbReference type="Pfam" id="PF19802"/>
    </source>
</evidence>
<protein>
    <recommendedName>
        <fullName evidence="1">DUF6285 domain-containing protein</fullName>
    </recommendedName>
</protein>